<name>A0AAV4I5X1_9GAST</name>
<dbReference type="AlphaFoldDB" id="A0AAV4I5X1"/>
<reference evidence="2 3" key="1">
    <citation type="journal article" date="2021" name="Elife">
        <title>Chloroplast acquisition without the gene transfer in kleptoplastic sea slugs, Plakobranchus ocellatus.</title>
        <authorList>
            <person name="Maeda T."/>
            <person name="Takahashi S."/>
            <person name="Yoshida T."/>
            <person name="Shimamura S."/>
            <person name="Takaki Y."/>
            <person name="Nagai Y."/>
            <person name="Toyoda A."/>
            <person name="Suzuki Y."/>
            <person name="Arimoto A."/>
            <person name="Ishii H."/>
            <person name="Satoh N."/>
            <person name="Nishiyama T."/>
            <person name="Hasebe M."/>
            <person name="Maruyama T."/>
            <person name="Minagawa J."/>
            <person name="Obokata J."/>
            <person name="Shigenobu S."/>
        </authorList>
    </citation>
    <scope>NUCLEOTIDE SEQUENCE [LARGE SCALE GENOMIC DNA]</scope>
</reference>
<evidence type="ECO:0000256" key="1">
    <source>
        <dbReference type="SAM" id="MobiDB-lite"/>
    </source>
</evidence>
<accession>A0AAV4I5X1</accession>
<feature type="compositionally biased region" description="Low complexity" evidence="1">
    <location>
        <begin position="103"/>
        <end position="117"/>
    </location>
</feature>
<protein>
    <submittedName>
        <fullName evidence="2">Uncharacterized protein</fullName>
    </submittedName>
</protein>
<evidence type="ECO:0000313" key="2">
    <source>
        <dbReference type="EMBL" id="GFS05026.1"/>
    </source>
</evidence>
<feature type="region of interest" description="Disordered" evidence="1">
    <location>
        <begin position="94"/>
        <end position="173"/>
    </location>
</feature>
<organism evidence="2 3">
    <name type="scientific">Elysia marginata</name>
    <dbReference type="NCBI Taxonomy" id="1093978"/>
    <lineage>
        <taxon>Eukaryota</taxon>
        <taxon>Metazoa</taxon>
        <taxon>Spiralia</taxon>
        <taxon>Lophotrochozoa</taxon>
        <taxon>Mollusca</taxon>
        <taxon>Gastropoda</taxon>
        <taxon>Heterobranchia</taxon>
        <taxon>Euthyneura</taxon>
        <taxon>Panpulmonata</taxon>
        <taxon>Sacoglossa</taxon>
        <taxon>Placobranchoidea</taxon>
        <taxon>Plakobranchidae</taxon>
        <taxon>Elysia</taxon>
    </lineage>
</organism>
<sequence>MSVVTHRRHDLSGNLSRDRQAKIIKLGPSNTLVQKPISKKDEPVPTTAASFAATTTTNIILNSMNSENNNNNIHHHMNDDDSIPLVTQQPQLSVDGVLSPVPGNTNNSLQLQQQQNAQDDDEDDGEEDNEDDGGQNTGDKSELPLDSQGYPAKKTVAQIMKDKKRQTQLTLQW</sequence>
<evidence type="ECO:0000313" key="3">
    <source>
        <dbReference type="Proteomes" id="UP000762676"/>
    </source>
</evidence>
<keyword evidence="3" id="KW-1185">Reference proteome</keyword>
<gene>
    <name evidence="2" type="ORF">ElyMa_004670900</name>
</gene>
<feature type="compositionally biased region" description="Acidic residues" evidence="1">
    <location>
        <begin position="118"/>
        <end position="133"/>
    </location>
</feature>
<dbReference type="EMBL" id="BMAT01009367">
    <property type="protein sequence ID" value="GFS05026.1"/>
    <property type="molecule type" value="Genomic_DNA"/>
</dbReference>
<comment type="caution">
    <text evidence="2">The sequence shown here is derived from an EMBL/GenBank/DDBJ whole genome shotgun (WGS) entry which is preliminary data.</text>
</comment>
<feature type="region of interest" description="Disordered" evidence="1">
    <location>
        <begin position="64"/>
        <end position="83"/>
    </location>
</feature>
<proteinExistence type="predicted"/>
<dbReference type="Proteomes" id="UP000762676">
    <property type="component" value="Unassembled WGS sequence"/>
</dbReference>